<evidence type="ECO:0000313" key="4">
    <source>
        <dbReference type="Proteomes" id="UP000182725"/>
    </source>
</evidence>
<feature type="compositionally biased region" description="Polar residues" evidence="1">
    <location>
        <begin position="182"/>
        <end position="198"/>
    </location>
</feature>
<name>A0A1H5KGV8_9MICC</name>
<feature type="transmembrane region" description="Helical" evidence="2">
    <location>
        <begin position="79"/>
        <end position="98"/>
    </location>
</feature>
<accession>A0A1H5KGV8</accession>
<dbReference type="Proteomes" id="UP000182725">
    <property type="component" value="Unassembled WGS sequence"/>
</dbReference>
<feature type="transmembrane region" description="Helical" evidence="2">
    <location>
        <begin position="110"/>
        <end position="132"/>
    </location>
</feature>
<keyword evidence="2" id="KW-0812">Transmembrane</keyword>
<keyword evidence="2" id="KW-0472">Membrane</keyword>
<feature type="region of interest" description="Disordered" evidence="1">
    <location>
        <begin position="179"/>
        <end position="198"/>
    </location>
</feature>
<evidence type="ECO:0000256" key="2">
    <source>
        <dbReference type="SAM" id="Phobius"/>
    </source>
</evidence>
<organism evidence="3 4">
    <name type="scientific">Arthrobacter alpinus</name>
    <dbReference type="NCBI Taxonomy" id="656366"/>
    <lineage>
        <taxon>Bacteria</taxon>
        <taxon>Bacillati</taxon>
        <taxon>Actinomycetota</taxon>
        <taxon>Actinomycetes</taxon>
        <taxon>Micrococcales</taxon>
        <taxon>Micrococcaceae</taxon>
        <taxon>Arthrobacter</taxon>
    </lineage>
</organism>
<reference evidence="3 4" key="1">
    <citation type="submission" date="2016-10" db="EMBL/GenBank/DDBJ databases">
        <authorList>
            <person name="de Groot N.N."/>
        </authorList>
    </citation>
    <scope>NUCLEOTIDE SEQUENCE [LARGE SCALE GENOMIC DNA]</scope>
    <source>
        <strain evidence="3 4">DSM 22274</strain>
    </source>
</reference>
<evidence type="ECO:0000313" key="3">
    <source>
        <dbReference type="EMBL" id="SEE64049.1"/>
    </source>
</evidence>
<keyword evidence="2" id="KW-1133">Transmembrane helix</keyword>
<gene>
    <name evidence="3" type="ORF">SAMN04489740_2009</name>
</gene>
<proteinExistence type="predicted"/>
<evidence type="ECO:0000256" key="1">
    <source>
        <dbReference type="SAM" id="MobiDB-lite"/>
    </source>
</evidence>
<protein>
    <submittedName>
        <fullName evidence="3">Uncharacterized protein</fullName>
    </submittedName>
</protein>
<dbReference type="EMBL" id="FNTV01000001">
    <property type="protein sequence ID" value="SEE64049.1"/>
    <property type="molecule type" value="Genomic_DNA"/>
</dbReference>
<dbReference type="AlphaFoldDB" id="A0A1H5KGV8"/>
<sequence>MIYGKDSFESLGINEGITESNSYLHRLGVLRSISGLLNRSLWEVFFGGGDSAPLRAFRDGLVSGVAGIQNLDNQYLRTLTVGGIFGTSLLICVIFYALKRGSLFERSLMVYFCITFVTYEALTWNSLLYLFILLTAGIRNRDVGRGLLKDKGSEYSESKNELLPPQIYVDPSVSLELEGPGLTSSELGIQSSRRSALD</sequence>